<dbReference type="Proteomes" id="UP000005850">
    <property type="component" value="Chromosome"/>
</dbReference>
<reference evidence="9 10" key="1">
    <citation type="journal article" date="2011" name="J. Bacteriol.">
        <title>Genome sequence of Brevibacillus laterosporus LMG 15441, a pathogen of invertebrates.</title>
        <authorList>
            <person name="Djukic M."/>
            <person name="Poehlein A."/>
            <person name="Thurmer A."/>
            <person name="Daniel R."/>
        </authorList>
    </citation>
    <scope>NUCLEOTIDE SEQUENCE [LARGE SCALE GENOMIC DNA]</scope>
    <source>
        <strain evidence="9 10">LMG 15441</strain>
    </source>
</reference>
<dbReference type="PROSITE" id="PS50928">
    <property type="entry name" value="ABC_TM1"/>
    <property type="match status" value="1"/>
</dbReference>
<dbReference type="InterPro" id="IPR035906">
    <property type="entry name" value="MetI-like_sf"/>
</dbReference>
<evidence type="ECO:0000256" key="2">
    <source>
        <dbReference type="ARBA" id="ARBA00022448"/>
    </source>
</evidence>
<dbReference type="PANTHER" id="PTHR43386:SF22">
    <property type="entry name" value="OLIGOPEPTIDE TRANSPORT SYSTEM PERMEASE PROTEIN OPPC"/>
    <property type="match status" value="1"/>
</dbReference>
<keyword evidence="6 7" id="KW-0472">Membrane</keyword>
<dbReference type="STRING" id="1042163.BRLA_c017490"/>
<evidence type="ECO:0000256" key="5">
    <source>
        <dbReference type="ARBA" id="ARBA00022989"/>
    </source>
</evidence>
<keyword evidence="4 7" id="KW-0812">Transmembrane</keyword>
<dbReference type="CDD" id="cd06261">
    <property type="entry name" value="TM_PBP2"/>
    <property type="match status" value="1"/>
</dbReference>
<evidence type="ECO:0000259" key="8">
    <source>
        <dbReference type="PROSITE" id="PS50928"/>
    </source>
</evidence>
<dbReference type="InterPro" id="IPR025966">
    <property type="entry name" value="OppC_N"/>
</dbReference>
<organism evidence="9 10">
    <name type="scientific">Brevibacillus laterosporus LMG 15441</name>
    <dbReference type="NCBI Taxonomy" id="1042163"/>
    <lineage>
        <taxon>Bacteria</taxon>
        <taxon>Bacillati</taxon>
        <taxon>Bacillota</taxon>
        <taxon>Bacilli</taxon>
        <taxon>Bacillales</taxon>
        <taxon>Paenibacillaceae</taxon>
        <taxon>Brevibacillus</taxon>
    </lineage>
</organism>
<dbReference type="RefSeq" id="WP_003337806.1">
    <property type="nucleotide sequence ID" value="NZ_CP007806.1"/>
</dbReference>
<comment type="subcellular location">
    <subcellularLocation>
        <location evidence="1 7">Cell membrane</location>
        <topology evidence="1 7">Multi-pass membrane protein</topology>
    </subcellularLocation>
</comment>
<evidence type="ECO:0000256" key="6">
    <source>
        <dbReference type="ARBA" id="ARBA00023136"/>
    </source>
</evidence>
<feature type="transmembrane region" description="Helical" evidence="7">
    <location>
        <begin position="108"/>
        <end position="130"/>
    </location>
</feature>
<protein>
    <submittedName>
        <fullName evidence="9">Stage 0 sporulation protein KC</fullName>
    </submittedName>
</protein>
<keyword evidence="5 7" id="KW-1133">Transmembrane helix</keyword>
<dbReference type="Pfam" id="PF12911">
    <property type="entry name" value="OppC_N"/>
    <property type="match status" value="1"/>
</dbReference>
<feature type="transmembrane region" description="Helical" evidence="7">
    <location>
        <begin position="41"/>
        <end position="62"/>
    </location>
</feature>
<gene>
    <name evidence="9" type="primary">oppC_1</name>
    <name evidence="9" type="ORF">BRLA_c017490</name>
</gene>
<name>A0A075R4H3_BRELA</name>
<dbReference type="HOGENOM" id="CLU_028518_1_1_9"/>
<comment type="similarity">
    <text evidence="7">Belongs to the binding-protein-dependent transport system permease family.</text>
</comment>
<dbReference type="AlphaFoldDB" id="A0A075R4H3"/>
<dbReference type="SUPFAM" id="SSF161098">
    <property type="entry name" value="MetI-like"/>
    <property type="match status" value="1"/>
</dbReference>
<feature type="transmembrane region" description="Helical" evidence="7">
    <location>
        <begin position="219"/>
        <end position="248"/>
    </location>
</feature>
<feature type="transmembrane region" description="Helical" evidence="7">
    <location>
        <begin position="268"/>
        <end position="291"/>
    </location>
</feature>
<keyword evidence="3" id="KW-1003">Cell membrane</keyword>
<dbReference type="Pfam" id="PF00528">
    <property type="entry name" value="BPD_transp_1"/>
    <property type="match status" value="1"/>
</dbReference>
<dbReference type="EMBL" id="CP007806">
    <property type="protein sequence ID" value="AIG26073.1"/>
    <property type="molecule type" value="Genomic_DNA"/>
</dbReference>
<feature type="domain" description="ABC transmembrane type-1" evidence="8">
    <location>
        <begin position="102"/>
        <end position="291"/>
    </location>
</feature>
<dbReference type="eggNOG" id="COG1173">
    <property type="taxonomic scope" value="Bacteria"/>
</dbReference>
<dbReference type="KEGG" id="blr:BRLA_c017490"/>
<dbReference type="GO" id="GO:0055085">
    <property type="term" value="P:transmembrane transport"/>
    <property type="evidence" value="ECO:0007669"/>
    <property type="project" value="InterPro"/>
</dbReference>
<evidence type="ECO:0000256" key="4">
    <source>
        <dbReference type="ARBA" id="ARBA00022692"/>
    </source>
</evidence>
<evidence type="ECO:0000256" key="7">
    <source>
        <dbReference type="RuleBase" id="RU363032"/>
    </source>
</evidence>
<accession>A0A075R4H3</accession>
<dbReference type="PANTHER" id="PTHR43386">
    <property type="entry name" value="OLIGOPEPTIDE TRANSPORT SYSTEM PERMEASE PROTEIN APPC"/>
    <property type="match status" value="1"/>
</dbReference>
<dbReference type="GO" id="GO:0005886">
    <property type="term" value="C:plasma membrane"/>
    <property type="evidence" value="ECO:0007669"/>
    <property type="project" value="UniProtKB-SubCell"/>
</dbReference>
<proteinExistence type="inferred from homology"/>
<dbReference type="InterPro" id="IPR000515">
    <property type="entry name" value="MetI-like"/>
</dbReference>
<dbReference type="Gene3D" id="1.10.3720.10">
    <property type="entry name" value="MetI-like"/>
    <property type="match status" value="1"/>
</dbReference>
<feature type="transmembrane region" description="Helical" evidence="7">
    <location>
        <begin position="142"/>
        <end position="161"/>
    </location>
</feature>
<keyword evidence="10" id="KW-1185">Reference proteome</keyword>
<keyword evidence="2 7" id="KW-0813">Transport</keyword>
<evidence type="ECO:0000256" key="3">
    <source>
        <dbReference type="ARBA" id="ARBA00022475"/>
    </source>
</evidence>
<feature type="transmembrane region" description="Helical" evidence="7">
    <location>
        <begin position="167"/>
        <end position="184"/>
    </location>
</feature>
<evidence type="ECO:0000313" key="9">
    <source>
        <dbReference type="EMBL" id="AIG26073.1"/>
    </source>
</evidence>
<sequence>MQLTEKHFEPVSVDASQAEQIKRPSLSFWQDAWRRLKQNKVAMVSLIFLVALIVCAIAMPMISSNDYFSTDLTGKNKKPSMEHFFGTDDLGRDMFVRIWYGARISLEVGFAAAFIDLIVGVLWGGIAGFYGGKVDEVMMRIADILFAIPYLLVVILLLVVLKPGVTTIILALTITGWIGMARIVRGQMLQLKQQEYVLAAKSLGADSKRIIFKHLIPNALGPIIVTLSLSIPSAIFAEAFLSFLGLGVSAPVASWGTMASEGLPAMKYYPWRLMFPAIFISLTILALNLLGDGIRDAVDPRLRK</sequence>
<dbReference type="InterPro" id="IPR050366">
    <property type="entry name" value="BP-dependent_transpt_permease"/>
</dbReference>
<evidence type="ECO:0000313" key="10">
    <source>
        <dbReference type="Proteomes" id="UP000005850"/>
    </source>
</evidence>
<evidence type="ECO:0000256" key="1">
    <source>
        <dbReference type="ARBA" id="ARBA00004651"/>
    </source>
</evidence>